<name>B4NJ99_DROWI</name>
<dbReference type="PRINTS" id="PR01223">
    <property type="entry name" value="BRIDEOF7LESS"/>
</dbReference>
<evidence type="ECO:0000256" key="6">
    <source>
        <dbReference type="SAM" id="MobiDB-lite"/>
    </source>
</evidence>
<feature type="chain" id="PRO_5002817094" description="G-protein coupled receptors family 3 profile domain-containing protein" evidence="8">
    <location>
        <begin position="33"/>
        <end position="902"/>
    </location>
</feature>
<feature type="region of interest" description="Disordered" evidence="6">
    <location>
        <begin position="865"/>
        <end position="902"/>
    </location>
</feature>
<dbReference type="eggNOG" id="KOG1056">
    <property type="taxonomic scope" value="Eukaryota"/>
</dbReference>
<dbReference type="EMBL" id="CH964272">
    <property type="protein sequence ID" value="EDW84930.1"/>
    <property type="molecule type" value="Genomic_DNA"/>
</dbReference>
<dbReference type="STRING" id="7260.B4NJ99"/>
<dbReference type="KEGG" id="dwi:6651079"/>
<keyword evidence="11" id="KW-1185">Reference proteome</keyword>
<protein>
    <recommendedName>
        <fullName evidence="9">G-protein coupled receptors family 3 profile domain-containing protein</fullName>
    </recommendedName>
</protein>
<accession>B4NJ99</accession>
<dbReference type="GO" id="GO:0045470">
    <property type="term" value="P:R8 cell-mediated photoreceptor organization"/>
    <property type="evidence" value="ECO:0007669"/>
    <property type="project" value="EnsemblMetazoa"/>
</dbReference>
<dbReference type="GO" id="GO:0005118">
    <property type="term" value="F:sevenless binding"/>
    <property type="evidence" value="ECO:0007669"/>
    <property type="project" value="EnsemblMetazoa"/>
</dbReference>
<evidence type="ECO:0000256" key="8">
    <source>
        <dbReference type="SAM" id="SignalP"/>
    </source>
</evidence>
<dbReference type="GO" id="GO:0045500">
    <property type="term" value="P:sevenless signaling pathway"/>
    <property type="evidence" value="ECO:0007669"/>
    <property type="project" value="EnsemblMetazoa"/>
</dbReference>
<feature type="transmembrane region" description="Helical" evidence="7">
    <location>
        <begin position="760"/>
        <end position="779"/>
    </location>
</feature>
<evidence type="ECO:0000313" key="10">
    <source>
        <dbReference type="EMBL" id="EDW84930.1"/>
    </source>
</evidence>
<evidence type="ECO:0000313" key="11">
    <source>
        <dbReference type="Proteomes" id="UP000007798"/>
    </source>
</evidence>
<dbReference type="GO" id="GO:0042593">
    <property type="term" value="P:glucose homeostasis"/>
    <property type="evidence" value="ECO:0007669"/>
    <property type="project" value="EnsemblMetazoa"/>
</dbReference>
<dbReference type="Pfam" id="PF00003">
    <property type="entry name" value="7tm_3"/>
    <property type="match status" value="1"/>
</dbReference>
<feature type="transmembrane region" description="Helical" evidence="7">
    <location>
        <begin position="571"/>
        <end position="592"/>
    </location>
</feature>
<feature type="transmembrane region" description="Helical" evidence="7">
    <location>
        <begin position="730"/>
        <end position="754"/>
    </location>
</feature>
<feature type="domain" description="G-protein coupled receptors family 3 profile" evidence="9">
    <location>
        <begin position="533"/>
        <end position="781"/>
    </location>
</feature>
<evidence type="ECO:0000259" key="9">
    <source>
        <dbReference type="Pfam" id="PF00003"/>
    </source>
</evidence>
<dbReference type="GO" id="GO:0048018">
    <property type="term" value="F:receptor ligand activity"/>
    <property type="evidence" value="ECO:0007669"/>
    <property type="project" value="EnsemblMetazoa"/>
</dbReference>
<evidence type="ECO:0000256" key="4">
    <source>
        <dbReference type="ARBA" id="ARBA00023136"/>
    </source>
</evidence>
<dbReference type="GO" id="GO:0004930">
    <property type="term" value="F:G protein-coupled receptor activity"/>
    <property type="evidence" value="ECO:0007669"/>
    <property type="project" value="InterPro"/>
</dbReference>
<evidence type="ECO:0000256" key="2">
    <source>
        <dbReference type="ARBA" id="ARBA00022692"/>
    </source>
</evidence>
<dbReference type="GO" id="GO:0007601">
    <property type="term" value="P:visual perception"/>
    <property type="evidence" value="ECO:0007669"/>
    <property type="project" value="InterPro"/>
</dbReference>
<keyword evidence="4 7" id="KW-0472">Membrane</keyword>
<feature type="transmembrane region" description="Helical" evidence="7">
    <location>
        <begin position="612"/>
        <end position="636"/>
    </location>
</feature>
<dbReference type="InterPro" id="IPR002956">
    <property type="entry name" value="Bride_of_7less"/>
</dbReference>
<keyword evidence="2 7" id="KW-0812">Transmembrane</keyword>
<dbReference type="InterPro" id="IPR050726">
    <property type="entry name" value="mGluR"/>
</dbReference>
<gene>
    <name evidence="10" type="primary">Dwil\GK12877</name>
    <name evidence="10" type="ORF">Dwil_GK12877</name>
</gene>
<keyword evidence="3 7" id="KW-1133">Transmembrane helix</keyword>
<dbReference type="GO" id="GO:0035997">
    <property type="term" value="C:rhabdomere microvillus membrane"/>
    <property type="evidence" value="ECO:0007669"/>
    <property type="project" value="EnsemblMetazoa"/>
</dbReference>
<dbReference type="GO" id="GO:0009749">
    <property type="term" value="P:response to glucose"/>
    <property type="evidence" value="ECO:0007669"/>
    <property type="project" value="EnsemblMetazoa"/>
</dbReference>
<evidence type="ECO:0000256" key="1">
    <source>
        <dbReference type="ARBA" id="ARBA00004141"/>
    </source>
</evidence>
<feature type="transmembrane region" description="Helical" evidence="7">
    <location>
        <begin position="657"/>
        <end position="678"/>
    </location>
</feature>
<dbReference type="AlphaFoldDB" id="B4NJ99"/>
<feature type="transmembrane region" description="Helical" evidence="7">
    <location>
        <begin position="535"/>
        <end position="559"/>
    </location>
</feature>
<evidence type="ECO:0000256" key="5">
    <source>
        <dbReference type="ARBA" id="ARBA00023180"/>
    </source>
</evidence>
<dbReference type="Proteomes" id="UP000007798">
    <property type="component" value="Unassembled WGS sequence"/>
</dbReference>
<feature type="region of interest" description="Disordered" evidence="6">
    <location>
        <begin position="64"/>
        <end position="89"/>
    </location>
</feature>
<sequence length="902" mass="101197">MSSSQCWQRKPLNLAFLILIITILSHDRGCYGADTILATKKSLPLRITKPQPTPEQQQTKLATKLTSTLPPTTNAVSSSSTDGDDEDGRIASLISSTTEGSLNDGTTAAGGGSLVPEICLNGLQLTISNPEEDPIIQRQHEFVQIIEGDVMLSVLTKDPDSVLFVINRINQANLIKADFEIGIRAIKIENEASTENLLLQEVQYLQQCTQYSMGIFMDFDLYKHLESTIKDLEYNIWPIAGTRGHIFPKVAHLLHQMPWGEKIASVEIVTENLEMYNDFMEAARQEHMCLMHFKSDENVYILFGNKMANHFKENGTIFSVPTERTDEEFLAELPNRAFVLMENEIELRTTDQLDPTPTSLDESLIGKSVVPSRILAFASPIVDLMHWLRGSLAKHCKREEQLYVLESCFNFLNFIEDWRTSEYRQSHETGELLGLLLMRKLASSMNFQMYQKKLQTLDIITGESRMELREIASQNFVTNVTTYYHYNRDNHTSLELKTKFGQVFNCQYSAGNNRRYPFLFDGESVMFWRIKMDTWVATGLTAAILGLIATLAILVFIVVRISVGDVFEGNPATSILLLLSLILVFCSFVPFSMEYVGEQRNSHVTFEDAQTLNTLCAVRVFVMTLVYCFVFSLLLCRAIMLASIGSEGGFLSHVNGYIQAVICAFSVCVQVGMSVQLLVVMHVASEAVSCENIYYGRWLWGLLSYDLLLLCCVAGLIPSIYRSQRNYREGILIVIGAVLILIIWAAWIGLSLFGDEWRDAAIPLGLQASGWAVLVGILIPRSFLIVRGIERSDIAQALPSLTSLAFAQNNQYSSEQSVYECVNPAMRHCSQEEMNHQSPSEIPTLPLRGGGPRRQQFFANLRQANANINPPRPPPARPHHSPSRSSVSSLPPSPDNSKITRF</sequence>
<dbReference type="GO" id="GO:0055088">
    <property type="term" value="P:lipid homeostasis"/>
    <property type="evidence" value="ECO:0007669"/>
    <property type="project" value="EnsemblMetazoa"/>
</dbReference>
<reference evidence="10 11" key="1">
    <citation type="journal article" date="2007" name="Nature">
        <title>Evolution of genes and genomes on the Drosophila phylogeny.</title>
        <authorList>
            <consortium name="Drosophila 12 Genomes Consortium"/>
            <person name="Clark A.G."/>
            <person name="Eisen M.B."/>
            <person name="Smith D.R."/>
            <person name="Bergman C.M."/>
            <person name="Oliver B."/>
            <person name="Markow T.A."/>
            <person name="Kaufman T.C."/>
            <person name="Kellis M."/>
            <person name="Gelbart W."/>
            <person name="Iyer V.N."/>
            <person name="Pollard D.A."/>
            <person name="Sackton T.B."/>
            <person name="Larracuente A.M."/>
            <person name="Singh N.D."/>
            <person name="Abad J.P."/>
            <person name="Abt D.N."/>
            <person name="Adryan B."/>
            <person name="Aguade M."/>
            <person name="Akashi H."/>
            <person name="Anderson W.W."/>
            <person name="Aquadro C.F."/>
            <person name="Ardell D.H."/>
            <person name="Arguello R."/>
            <person name="Artieri C.G."/>
            <person name="Barbash D.A."/>
            <person name="Barker D."/>
            <person name="Barsanti P."/>
            <person name="Batterham P."/>
            <person name="Batzoglou S."/>
            <person name="Begun D."/>
            <person name="Bhutkar A."/>
            <person name="Blanco E."/>
            <person name="Bosak S.A."/>
            <person name="Bradley R.K."/>
            <person name="Brand A.D."/>
            <person name="Brent M.R."/>
            <person name="Brooks A.N."/>
            <person name="Brown R.H."/>
            <person name="Butlin R.K."/>
            <person name="Caggese C."/>
            <person name="Calvi B.R."/>
            <person name="Bernardo de Carvalho A."/>
            <person name="Caspi A."/>
            <person name="Castrezana S."/>
            <person name="Celniker S.E."/>
            <person name="Chang J.L."/>
            <person name="Chapple C."/>
            <person name="Chatterji S."/>
            <person name="Chinwalla A."/>
            <person name="Civetta A."/>
            <person name="Clifton S.W."/>
            <person name="Comeron J.M."/>
            <person name="Costello J.C."/>
            <person name="Coyne J.A."/>
            <person name="Daub J."/>
            <person name="David R.G."/>
            <person name="Delcher A.L."/>
            <person name="Delehaunty K."/>
            <person name="Do C.B."/>
            <person name="Ebling H."/>
            <person name="Edwards K."/>
            <person name="Eickbush T."/>
            <person name="Evans J.D."/>
            <person name="Filipski A."/>
            <person name="Findeiss S."/>
            <person name="Freyhult E."/>
            <person name="Fulton L."/>
            <person name="Fulton R."/>
            <person name="Garcia A.C."/>
            <person name="Gardiner A."/>
            <person name="Garfield D.A."/>
            <person name="Garvin B.E."/>
            <person name="Gibson G."/>
            <person name="Gilbert D."/>
            <person name="Gnerre S."/>
            <person name="Godfrey J."/>
            <person name="Good R."/>
            <person name="Gotea V."/>
            <person name="Gravely B."/>
            <person name="Greenberg A.J."/>
            <person name="Griffiths-Jones S."/>
            <person name="Gross S."/>
            <person name="Guigo R."/>
            <person name="Gustafson E.A."/>
            <person name="Haerty W."/>
            <person name="Hahn M.W."/>
            <person name="Halligan D.L."/>
            <person name="Halpern A.L."/>
            <person name="Halter G.M."/>
            <person name="Han M.V."/>
            <person name="Heger A."/>
            <person name="Hillier L."/>
            <person name="Hinrichs A.S."/>
            <person name="Holmes I."/>
            <person name="Hoskins R.A."/>
            <person name="Hubisz M.J."/>
            <person name="Hultmark D."/>
            <person name="Huntley M.A."/>
            <person name="Jaffe D.B."/>
            <person name="Jagadeeshan S."/>
            <person name="Jeck W.R."/>
            <person name="Johnson J."/>
            <person name="Jones C.D."/>
            <person name="Jordan W.C."/>
            <person name="Karpen G.H."/>
            <person name="Kataoka E."/>
            <person name="Keightley P.D."/>
            <person name="Kheradpour P."/>
            <person name="Kirkness E.F."/>
            <person name="Koerich L.B."/>
            <person name="Kristiansen K."/>
            <person name="Kudrna D."/>
            <person name="Kulathinal R.J."/>
            <person name="Kumar S."/>
            <person name="Kwok R."/>
            <person name="Lander E."/>
            <person name="Langley C.H."/>
            <person name="Lapoint R."/>
            <person name="Lazzaro B.P."/>
            <person name="Lee S.J."/>
            <person name="Levesque L."/>
            <person name="Li R."/>
            <person name="Lin C.F."/>
            <person name="Lin M.F."/>
            <person name="Lindblad-Toh K."/>
            <person name="Llopart A."/>
            <person name="Long M."/>
            <person name="Low L."/>
            <person name="Lozovsky E."/>
            <person name="Lu J."/>
            <person name="Luo M."/>
            <person name="Machado C.A."/>
            <person name="Makalowski W."/>
            <person name="Marzo M."/>
            <person name="Matsuda M."/>
            <person name="Matzkin L."/>
            <person name="McAllister B."/>
            <person name="McBride C.S."/>
            <person name="McKernan B."/>
            <person name="McKernan K."/>
            <person name="Mendez-Lago M."/>
            <person name="Minx P."/>
            <person name="Mollenhauer M.U."/>
            <person name="Montooth K."/>
            <person name="Mount S.M."/>
            <person name="Mu X."/>
            <person name="Myers E."/>
            <person name="Negre B."/>
            <person name="Newfeld S."/>
            <person name="Nielsen R."/>
            <person name="Noor M.A."/>
            <person name="O'Grady P."/>
            <person name="Pachter L."/>
            <person name="Papaceit M."/>
            <person name="Parisi M.J."/>
            <person name="Parisi M."/>
            <person name="Parts L."/>
            <person name="Pedersen J.S."/>
            <person name="Pesole G."/>
            <person name="Phillippy A.M."/>
            <person name="Ponting C.P."/>
            <person name="Pop M."/>
            <person name="Porcelli D."/>
            <person name="Powell J.R."/>
            <person name="Prohaska S."/>
            <person name="Pruitt K."/>
            <person name="Puig M."/>
            <person name="Quesneville H."/>
            <person name="Ram K.R."/>
            <person name="Rand D."/>
            <person name="Rasmussen M.D."/>
            <person name="Reed L.K."/>
            <person name="Reenan R."/>
            <person name="Reily A."/>
            <person name="Remington K.A."/>
            <person name="Rieger T.T."/>
            <person name="Ritchie M.G."/>
            <person name="Robin C."/>
            <person name="Rogers Y.H."/>
            <person name="Rohde C."/>
            <person name="Rozas J."/>
            <person name="Rubenfield M.J."/>
            <person name="Ruiz A."/>
            <person name="Russo S."/>
            <person name="Salzberg S.L."/>
            <person name="Sanchez-Gracia A."/>
            <person name="Saranga D.J."/>
            <person name="Sato H."/>
            <person name="Schaeffer S.W."/>
            <person name="Schatz M.C."/>
            <person name="Schlenke T."/>
            <person name="Schwartz R."/>
            <person name="Segarra C."/>
            <person name="Singh R.S."/>
            <person name="Sirot L."/>
            <person name="Sirota M."/>
            <person name="Sisneros N.B."/>
            <person name="Smith C.D."/>
            <person name="Smith T.F."/>
            <person name="Spieth J."/>
            <person name="Stage D.E."/>
            <person name="Stark A."/>
            <person name="Stephan W."/>
            <person name="Strausberg R.L."/>
            <person name="Strempel S."/>
            <person name="Sturgill D."/>
            <person name="Sutton G."/>
            <person name="Sutton G.G."/>
            <person name="Tao W."/>
            <person name="Teichmann S."/>
            <person name="Tobari Y.N."/>
            <person name="Tomimura Y."/>
            <person name="Tsolas J.M."/>
            <person name="Valente V.L."/>
            <person name="Venter E."/>
            <person name="Venter J.C."/>
            <person name="Vicario S."/>
            <person name="Vieira F.G."/>
            <person name="Vilella A.J."/>
            <person name="Villasante A."/>
            <person name="Walenz B."/>
            <person name="Wang J."/>
            <person name="Wasserman M."/>
            <person name="Watts T."/>
            <person name="Wilson D."/>
            <person name="Wilson R.K."/>
            <person name="Wing R.A."/>
            <person name="Wolfner M.F."/>
            <person name="Wong A."/>
            <person name="Wong G.K."/>
            <person name="Wu C.I."/>
            <person name="Wu G."/>
            <person name="Yamamoto D."/>
            <person name="Yang H.P."/>
            <person name="Yang S.P."/>
            <person name="Yorke J.A."/>
            <person name="Yoshida K."/>
            <person name="Zdobnov E."/>
            <person name="Zhang P."/>
            <person name="Zhang Y."/>
            <person name="Zimin A.V."/>
            <person name="Baldwin J."/>
            <person name="Abdouelleil A."/>
            <person name="Abdulkadir J."/>
            <person name="Abebe A."/>
            <person name="Abera B."/>
            <person name="Abreu J."/>
            <person name="Acer S.C."/>
            <person name="Aftuck L."/>
            <person name="Alexander A."/>
            <person name="An P."/>
            <person name="Anderson E."/>
            <person name="Anderson S."/>
            <person name="Arachi H."/>
            <person name="Azer M."/>
            <person name="Bachantsang P."/>
            <person name="Barry A."/>
            <person name="Bayul T."/>
            <person name="Berlin A."/>
            <person name="Bessette D."/>
            <person name="Bloom T."/>
            <person name="Blye J."/>
            <person name="Boguslavskiy L."/>
            <person name="Bonnet C."/>
            <person name="Boukhgalter B."/>
            <person name="Bourzgui I."/>
            <person name="Brown A."/>
            <person name="Cahill P."/>
            <person name="Channer S."/>
            <person name="Cheshatsang Y."/>
            <person name="Chuda L."/>
            <person name="Citroen M."/>
            <person name="Collymore A."/>
            <person name="Cooke P."/>
            <person name="Costello M."/>
            <person name="D'Aco K."/>
            <person name="Daza R."/>
            <person name="De Haan G."/>
            <person name="DeGray S."/>
            <person name="DeMaso C."/>
            <person name="Dhargay N."/>
            <person name="Dooley K."/>
            <person name="Dooley E."/>
            <person name="Doricent M."/>
            <person name="Dorje P."/>
            <person name="Dorjee K."/>
            <person name="Dupes A."/>
            <person name="Elong R."/>
            <person name="Falk J."/>
            <person name="Farina A."/>
            <person name="Faro S."/>
            <person name="Ferguson D."/>
            <person name="Fisher S."/>
            <person name="Foley C.D."/>
            <person name="Franke A."/>
            <person name="Friedrich D."/>
            <person name="Gadbois L."/>
            <person name="Gearin G."/>
            <person name="Gearin C.R."/>
            <person name="Giannoukos G."/>
            <person name="Goode T."/>
            <person name="Graham J."/>
            <person name="Grandbois E."/>
            <person name="Grewal S."/>
            <person name="Gyaltsen K."/>
            <person name="Hafez N."/>
            <person name="Hagos B."/>
            <person name="Hall J."/>
            <person name="Henson C."/>
            <person name="Hollinger A."/>
            <person name="Honan T."/>
            <person name="Huard M.D."/>
            <person name="Hughes L."/>
            <person name="Hurhula B."/>
            <person name="Husby M.E."/>
            <person name="Kamat A."/>
            <person name="Kanga B."/>
            <person name="Kashin S."/>
            <person name="Khazanovich D."/>
            <person name="Kisner P."/>
            <person name="Lance K."/>
            <person name="Lara M."/>
            <person name="Lee W."/>
            <person name="Lennon N."/>
            <person name="Letendre F."/>
            <person name="LeVine R."/>
            <person name="Lipovsky A."/>
            <person name="Liu X."/>
            <person name="Liu J."/>
            <person name="Liu S."/>
            <person name="Lokyitsang T."/>
            <person name="Lokyitsang Y."/>
            <person name="Lubonja R."/>
            <person name="Lui A."/>
            <person name="MacDonald P."/>
            <person name="Magnisalis V."/>
            <person name="Maru K."/>
            <person name="Matthews C."/>
            <person name="McCusker W."/>
            <person name="McDonough S."/>
            <person name="Mehta T."/>
            <person name="Meldrim J."/>
            <person name="Meneus L."/>
            <person name="Mihai O."/>
            <person name="Mihalev A."/>
            <person name="Mihova T."/>
            <person name="Mittelman R."/>
            <person name="Mlenga V."/>
            <person name="Montmayeur A."/>
            <person name="Mulrain L."/>
            <person name="Navidi A."/>
            <person name="Naylor J."/>
            <person name="Negash T."/>
            <person name="Nguyen T."/>
            <person name="Nguyen N."/>
            <person name="Nicol R."/>
            <person name="Norbu C."/>
            <person name="Norbu N."/>
            <person name="Novod N."/>
            <person name="O'Neill B."/>
            <person name="Osman S."/>
            <person name="Markiewicz E."/>
            <person name="Oyono O.L."/>
            <person name="Patti C."/>
            <person name="Phunkhang P."/>
            <person name="Pierre F."/>
            <person name="Priest M."/>
            <person name="Raghuraman S."/>
            <person name="Rege F."/>
            <person name="Reyes R."/>
            <person name="Rise C."/>
            <person name="Rogov P."/>
            <person name="Ross K."/>
            <person name="Ryan E."/>
            <person name="Settipalli S."/>
            <person name="Shea T."/>
            <person name="Sherpa N."/>
            <person name="Shi L."/>
            <person name="Shih D."/>
            <person name="Sparrow T."/>
            <person name="Spaulding J."/>
            <person name="Stalker J."/>
            <person name="Stange-Thomann N."/>
            <person name="Stavropoulos S."/>
            <person name="Stone C."/>
            <person name="Strader C."/>
            <person name="Tesfaye S."/>
            <person name="Thomson T."/>
            <person name="Thoulutsang Y."/>
            <person name="Thoulutsang D."/>
            <person name="Topham K."/>
            <person name="Topping I."/>
            <person name="Tsamla T."/>
            <person name="Vassiliev H."/>
            <person name="Vo A."/>
            <person name="Wangchuk T."/>
            <person name="Wangdi T."/>
            <person name="Weiand M."/>
            <person name="Wilkinson J."/>
            <person name="Wilson A."/>
            <person name="Yadav S."/>
            <person name="Young G."/>
            <person name="Yu Q."/>
            <person name="Zembek L."/>
            <person name="Zhong D."/>
            <person name="Zimmer A."/>
            <person name="Zwirko Z."/>
            <person name="Jaffe D.B."/>
            <person name="Alvarez P."/>
            <person name="Brockman W."/>
            <person name="Butler J."/>
            <person name="Chin C."/>
            <person name="Gnerre S."/>
            <person name="Grabherr M."/>
            <person name="Kleber M."/>
            <person name="Mauceli E."/>
            <person name="MacCallum I."/>
        </authorList>
    </citation>
    <scope>NUCLEOTIDE SEQUENCE [LARGE SCALE GENOMIC DNA]</scope>
    <source>
        <strain evidence="11">Tucson 14030-0811.24</strain>
    </source>
</reference>
<feature type="transmembrane region" description="Helical" evidence="7">
    <location>
        <begin position="698"/>
        <end position="718"/>
    </location>
</feature>
<dbReference type="OrthoDB" id="9880600at2759"/>
<keyword evidence="8" id="KW-0732">Signal</keyword>
<proteinExistence type="predicted"/>
<evidence type="ECO:0000256" key="7">
    <source>
        <dbReference type="SAM" id="Phobius"/>
    </source>
</evidence>
<dbReference type="InterPro" id="IPR017978">
    <property type="entry name" value="GPCR_3_C"/>
</dbReference>
<keyword evidence="5" id="KW-0325">Glycoprotein</keyword>
<dbReference type="OMA" id="CTQYSMG"/>
<feature type="compositionally biased region" description="Polar residues" evidence="6">
    <location>
        <begin position="64"/>
        <end position="76"/>
    </location>
</feature>
<dbReference type="PANTHER" id="PTHR24060">
    <property type="entry name" value="METABOTROPIC GLUTAMATE RECEPTOR"/>
    <property type="match status" value="1"/>
</dbReference>
<feature type="signal peptide" evidence="8">
    <location>
        <begin position="1"/>
        <end position="32"/>
    </location>
</feature>
<comment type="subcellular location">
    <subcellularLocation>
        <location evidence="1">Membrane</location>
        <topology evidence="1">Multi-pass membrane protein</topology>
    </subcellularLocation>
</comment>
<dbReference type="GO" id="GO:0060250">
    <property type="term" value="P:germ-line stem-cell niche homeostasis"/>
    <property type="evidence" value="ECO:0007669"/>
    <property type="project" value="EnsemblMetazoa"/>
</dbReference>
<dbReference type="HOGENOM" id="CLU_010513_1_0_1"/>
<dbReference type="InParanoid" id="B4NJ99"/>
<evidence type="ECO:0000256" key="3">
    <source>
        <dbReference type="ARBA" id="ARBA00022989"/>
    </source>
</evidence>
<dbReference type="PhylomeDB" id="B4NJ99"/>
<organism evidence="10 11">
    <name type="scientific">Drosophila willistoni</name>
    <name type="common">Fruit fly</name>
    <dbReference type="NCBI Taxonomy" id="7260"/>
    <lineage>
        <taxon>Eukaryota</taxon>
        <taxon>Metazoa</taxon>
        <taxon>Ecdysozoa</taxon>
        <taxon>Arthropoda</taxon>
        <taxon>Hexapoda</taxon>
        <taxon>Insecta</taxon>
        <taxon>Pterygota</taxon>
        <taxon>Neoptera</taxon>
        <taxon>Endopterygota</taxon>
        <taxon>Diptera</taxon>
        <taxon>Brachycera</taxon>
        <taxon>Muscomorpha</taxon>
        <taxon>Ephydroidea</taxon>
        <taxon>Drosophilidae</taxon>
        <taxon>Drosophila</taxon>
        <taxon>Sophophora</taxon>
    </lineage>
</organism>
<dbReference type="FunCoup" id="B4NJ99">
    <property type="interactions" value="84"/>
</dbReference>